<feature type="compositionally biased region" description="Low complexity" evidence="5">
    <location>
        <begin position="516"/>
        <end position="544"/>
    </location>
</feature>
<feature type="compositionally biased region" description="Low complexity" evidence="5">
    <location>
        <begin position="608"/>
        <end position="658"/>
    </location>
</feature>
<keyword evidence="8" id="KW-1185">Reference proteome</keyword>
<dbReference type="InterPro" id="IPR011009">
    <property type="entry name" value="Kinase-like_dom_sf"/>
</dbReference>
<dbReference type="InterPro" id="IPR017441">
    <property type="entry name" value="Protein_kinase_ATP_BS"/>
</dbReference>
<feature type="compositionally biased region" description="Polar residues" evidence="5">
    <location>
        <begin position="575"/>
        <end position="607"/>
    </location>
</feature>
<dbReference type="InterPro" id="IPR008271">
    <property type="entry name" value="Ser/Thr_kinase_AS"/>
</dbReference>
<dbReference type="PANTHER" id="PTHR11909">
    <property type="entry name" value="CASEIN KINASE-RELATED"/>
    <property type="match status" value="1"/>
</dbReference>
<dbReference type="InterPro" id="IPR000719">
    <property type="entry name" value="Prot_kinase_dom"/>
</dbReference>
<dbReference type="AlphaFoldDB" id="A0A1J4JPP9"/>
<dbReference type="GO" id="GO:0005524">
    <property type="term" value="F:ATP binding"/>
    <property type="evidence" value="ECO:0007669"/>
    <property type="project" value="UniProtKB-UniRule"/>
</dbReference>
<dbReference type="Proteomes" id="UP000179807">
    <property type="component" value="Unassembled WGS sequence"/>
</dbReference>
<evidence type="ECO:0000256" key="5">
    <source>
        <dbReference type="SAM" id="MobiDB-lite"/>
    </source>
</evidence>
<dbReference type="PROSITE" id="PS00108">
    <property type="entry name" value="PROTEIN_KINASE_ST"/>
    <property type="match status" value="1"/>
</dbReference>
<feature type="compositionally biased region" description="Low complexity" evidence="5">
    <location>
        <begin position="562"/>
        <end position="574"/>
    </location>
</feature>
<dbReference type="FunFam" id="1.10.510.10:FF:000596">
    <property type="entry name" value="CK1 family protein kinase"/>
    <property type="match status" value="1"/>
</dbReference>
<evidence type="ECO:0000313" key="8">
    <source>
        <dbReference type="Proteomes" id="UP000179807"/>
    </source>
</evidence>
<dbReference type="Gene3D" id="1.10.510.10">
    <property type="entry name" value="Transferase(Phosphotransferase) domain 1"/>
    <property type="match status" value="1"/>
</dbReference>
<dbReference type="CDD" id="cd14016">
    <property type="entry name" value="STKc_CK1"/>
    <property type="match status" value="1"/>
</dbReference>
<evidence type="ECO:0000256" key="1">
    <source>
        <dbReference type="ARBA" id="ARBA00012513"/>
    </source>
</evidence>
<dbReference type="VEuPathDB" id="TrichDB:TRFO_32453"/>
<dbReference type="Pfam" id="PF00069">
    <property type="entry name" value="Pkinase"/>
    <property type="match status" value="1"/>
</dbReference>
<name>A0A1J4JPP9_9EUKA</name>
<dbReference type="EC" id="2.7.11.1" evidence="1"/>
<keyword evidence="2 4" id="KW-0547">Nucleotide-binding</keyword>
<sequence length="678" mass="75494">MTHFIGGRFRLREKIGSGSFGEIHKGDDVKSGSPVAIKIEQSTCPVPQLANESKAYTDLAGGVNIPRHYFFGTEPTYNAMAIDLEGPSIEDQFKSAGGRFSLKTVLMLVDQMLCSIEFIHKKGFIHRDIKPDNFVFGLKNKENQIFVIDFGLAKHYRNIDGTHIAFREHTPLTGTARYASVNSLSGVEQSRRDDMESLAYIWFYLLKGSLPWMNVSTGNLQAKYDKICAIKRVTTPEELCKDLPSEFGTYLTLIKKLKFDETPDYARYRQMFRDLFMKNNFIYDYKYDWVKYEPKVRSIKKGPAQKTKQPIKLTLKPESKASKENSPKLQLSMDKAVRRKVASSAMNISPKKFDNDKSKQKQAPPPIPNGLNRANVQVNLIQVTNGSNSEKPENMPNQVELKSDNSNENIPVIITNNSTNSNKNLNINKTSNNTITIKNNNNKPTITPTMNSANKPTINSKPTTSSTPSTSTNNTDKNMNKNTKLIVSKRQSPPINAIQAKTKPINNVPSSTNKSPTVNKPPINTNTNKNTNSNNINGNPNKVSANTKPPMNNNNSIKTTLNSSNANRASSMNNKIITKSNNPSENMIINTQSGTNSNMNSCIKGNANNQPTLKTNTPPKPNTTTNSNNKVNNASMNKTNDPPNNTNNANNQTKTTNKPMKLTMRVSSASNILHRVRK</sequence>
<comment type="caution">
    <text evidence="7">The sequence shown here is derived from an EMBL/GenBank/DDBJ whole genome shotgun (WGS) entry which is preliminary data.</text>
</comment>
<feature type="domain" description="Protein kinase" evidence="6">
    <location>
        <begin position="9"/>
        <end position="277"/>
    </location>
</feature>
<feature type="region of interest" description="Disordered" evidence="5">
    <location>
        <begin position="504"/>
        <end position="658"/>
    </location>
</feature>
<dbReference type="OrthoDB" id="5800476at2759"/>
<dbReference type="InterPro" id="IPR050235">
    <property type="entry name" value="CK1_Ser-Thr_kinase"/>
</dbReference>
<reference evidence="7" key="1">
    <citation type="submission" date="2016-10" db="EMBL/GenBank/DDBJ databases">
        <authorList>
            <person name="Benchimol M."/>
            <person name="Almeida L.G."/>
            <person name="Vasconcelos A.T."/>
            <person name="Perreira-Neves A."/>
            <person name="Rosa I.A."/>
            <person name="Tasca T."/>
            <person name="Bogo M.R."/>
            <person name="de Souza W."/>
        </authorList>
    </citation>
    <scope>NUCLEOTIDE SEQUENCE [LARGE SCALE GENOMIC DNA]</scope>
    <source>
        <strain evidence="7">K</strain>
    </source>
</reference>
<feature type="region of interest" description="Disordered" evidence="5">
    <location>
        <begin position="300"/>
        <end position="372"/>
    </location>
</feature>
<dbReference type="PROSITE" id="PS00107">
    <property type="entry name" value="PROTEIN_KINASE_ATP"/>
    <property type="match status" value="1"/>
</dbReference>
<dbReference type="EMBL" id="MLAK01000940">
    <property type="protein sequence ID" value="OHT00730.1"/>
    <property type="molecule type" value="Genomic_DNA"/>
</dbReference>
<feature type="binding site" evidence="4">
    <location>
        <position position="38"/>
    </location>
    <ligand>
        <name>ATP</name>
        <dbReference type="ChEBI" id="CHEBI:30616"/>
    </ligand>
</feature>
<feature type="compositionally biased region" description="Polar residues" evidence="5">
    <location>
        <begin position="545"/>
        <end position="561"/>
    </location>
</feature>
<gene>
    <name evidence="7" type="ORF">TRFO_32453</name>
</gene>
<evidence type="ECO:0000313" key="7">
    <source>
        <dbReference type="EMBL" id="OHT00730.1"/>
    </source>
</evidence>
<dbReference type="SMART" id="SM00220">
    <property type="entry name" value="S_TKc"/>
    <property type="match status" value="1"/>
</dbReference>
<feature type="region of interest" description="Disordered" evidence="5">
    <location>
        <begin position="432"/>
        <end position="481"/>
    </location>
</feature>
<evidence type="ECO:0000256" key="2">
    <source>
        <dbReference type="ARBA" id="ARBA00022741"/>
    </source>
</evidence>
<dbReference type="GeneID" id="94843211"/>
<evidence type="ECO:0000256" key="3">
    <source>
        <dbReference type="ARBA" id="ARBA00022840"/>
    </source>
</evidence>
<proteinExistence type="predicted"/>
<evidence type="ECO:0000259" key="6">
    <source>
        <dbReference type="PROSITE" id="PS50011"/>
    </source>
</evidence>
<organism evidence="7 8">
    <name type="scientific">Tritrichomonas foetus</name>
    <dbReference type="NCBI Taxonomy" id="1144522"/>
    <lineage>
        <taxon>Eukaryota</taxon>
        <taxon>Metamonada</taxon>
        <taxon>Parabasalia</taxon>
        <taxon>Tritrichomonadida</taxon>
        <taxon>Tritrichomonadidae</taxon>
        <taxon>Tritrichomonas</taxon>
    </lineage>
</organism>
<feature type="compositionally biased region" description="Polar residues" evidence="5">
    <location>
        <begin position="504"/>
        <end position="515"/>
    </location>
</feature>
<accession>A0A1J4JPP9</accession>
<dbReference type="PROSITE" id="PS50011">
    <property type="entry name" value="PROTEIN_KINASE_DOM"/>
    <property type="match status" value="1"/>
</dbReference>
<keyword evidence="3 4" id="KW-0067">ATP-binding</keyword>
<protein>
    <recommendedName>
        <fullName evidence="1">non-specific serine/threonine protein kinase</fullName>
        <ecNumber evidence="1">2.7.11.1</ecNumber>
    </recommendedName>
</protein>
<feature type="compositionally biased region" description="Basic and acidic residues" evidence="5">
    <location>
        <begin position="315"/>
        <end position="326"/>
    </location>
</feature>
<evidence type="ECO:0000256" key="4">
    <source>
        <dbReference type="PROSITE-ProRule" id="PRU10141"/>
    </source>
</evidence>
<dbReference type="RefSeq" id="XP_068353866.1">
    <property type="nucleotide sequence ID" value="XM_068508507.1"/>
</dbReference>
<dbReference type="SUPFAM" id="SSF56112">
    <property type="entry name" value="Protein kinase-like (PK-like)"/>
    <property type="match status" value="1"/>
</dbReference>
<dbReference type="GO" id="GO:0004674">
    <property type="term" value="F:protein serine/threonine kinase activity"/>
    <property type="evidence" value="ECO:0007669"/>
    <property type="project" value="UniProtKB-EC"/>
</dbReference>